<accession>A0A976N262</accession>
<sequence>MKQLTSKDNPKPRFYKTLYSFVSADEDSFCRNQDTSDPQLYRSRGEVLVSVLNGTCSTQVQAIQADTDNNPDSPIDYHPDGDCRLDRFDGLELGYGLMDQALDEHPSAREDNEDKSTSKDK</sequence>
<evidence type="ECO:0000313" key="2">
    <source>
        <dbReference type="EMBL" id="UPW41686.1"/>
    </source>
</evidence>
<name>A0A976N262_9VIRU</name>
<reference evidence="2" key="1">
    <citation type="submission" date="2022-02" db="EMBL/GenBank/DDBJ databases">
        <title>Towards deciphering the DNA virus diversity associated with rodent species in the families Cricetidae and Heteromyidae.</title>
        <authorList>
            <person name="Lund M."/>
            <person name="Larsen B.B."/>
            <person name="Gryseels S."/>
            <person name="Kraberger S."/>
            <person name="Rowsey D.M."/>
            <person name="Steger L."/>
            <person name="Yule K.M."/>
            <person name="Upham N.S."/>
            <person name="Worobey M."/>
            <person name="Van Doorslaer K."/>
            <person name="Varsani A."/>
        </authorList>
    </citation>
    <scope>NUCLEOTIDE SEQUENCE</scope>
    <source>
        <strain evidence="2">NeonRodF8_20</strain>
    </source>
</reference>
<dbReference type="EMBL" id="OM869649">
    <property type="protein sequence ID" value="UPW41686.1"/>
    <property type="molecule type" value="Genomic_DNA"/>
</dbReference>
<feature type="compositionally biased region" description="Basic and acidic residues" evidence="1">
    <location>
        <begin position="102"/>
        <end position="121"/>
    </location>
</feature>
<organism evidence="2">
    <name type="scientific">Peromfec virus RodF8_20</name>
    <dbReference type="NCBI Taxonomy" id="2929362"/>
    <lineage>
        <taxon>Viruses</taxon>
        <taxon>Monodnaviria</taxon>
        <taxon>Sangervirae</taxon>
        <taxon>Phixviricota</taxon>
        <taxon>Malgrandaviricetes</taxon>
        <taxon>Petitvirales</taxon>
        <taxon>Microviridae</taxon>
    </lineage>
</organism>
<evidence type="ECO:0000256" key="1">
    <source>
        <dbReference type="SAM" id="MobiDB-lite"/>
    </source>
</evidence>
<protein>
    <submittedName>
        <fullName evidence="2">Uncharacterized protein</fullName>
    </submittedName>
</protein>
<feature type="region of interest" description="Disordered" evidence="1">
    <location>
        <begin position="99"/>
        <end position="121"/>
    </location>
</feature>
<proteinExistence type="predicted"/>